<evidence type="ECO:0000313" key="3">
    <source>
        <dbReference type="EMBL" id="CAA9590351.1"/>
    </source>
</evidence>
<dbReference type="EMBL" id="CADCWN010000211">
    <property type="protein sequence ID" value="CAA9577727.1"/>
    <property type="molecule type" value="Genomic_DNA"/>
</dbReference>
<evidence type="ECO:0000313" key="2">
    <source>
        <dbReference type="EMBL" id="CAA9577727.1"/>
    </source>
</evidence>
<feature type="non-terminal residue" evidence="2">
    <location>
        <position position="1"/>
    </location>
</feature>
<sequence length="23" mass="2596">LRASPEAPTRSPSDPTRRVCRRS</sequence>
<feature type="non-terminal residue" evidence="2">
    <location>
        <position position="23"/>
    </location>
</feature>
<reference evidence="2" key="1">
    <citation type="submission" date="2020-02" db="EMBL/GenBank/DDBJ databases">
        <authorList>
            <person name="Meier V. D."/>
        </authorList>
    </citation>
    <scope>NUCLEOTIDE SEQUENCE</scope>
    <source>
        <strain evidence="2">AVDCRST_MAG18</strain>
    </source>
</reference>
<accession>A0A6J4VH18</accession>
<dbReference type="AlphaFoldDB" id="A0A6J4VH18"/>
<feature type="region of interest" description="Disordered" evidence="1">
    <location>
        <begin position="1"/>
        <end position="23"/>
    </location>
</feature>
<gene>
    <name evidence="2" type="ORF">AVDCRST_MAG18-2737</name>
    <name evidence="3" type="ORF">AVDCRST_MAG18-4986</name>
</gene>
<dbReference type="EMBL" id="CADCWN010000398">
    <property type="protein sequence ID" value="CAA9590351.1"/>
    <property type="molecule type" value="Genomic_DNA"/>
</dbReference>
<organism evidence="2">
    <name type="scientific">uncultured Thermomicrobiales bacterium</name>
    <dbReference type="NCBI Taxonomy" id="1645740"/>
    <lineage>
        <taxon>Bacteria</taxon>
        <taxon>Pseudomonadati</taxon>
        <taxon>Thermomicrobiota</taxon>
        <taxon>Thermomicrobia</taxon>
        <taxon>Thermomicrobiales</taxon>
        <taxon>environmental samples</taxon>
    </lineage>
</organism>
<evidence type="ECO:0000256" key="1">
    <source>
        <dbReference type="SAM" id="MobiDB-lite"/>
    </source>
</evidence>
<proteinExistence type="predicted"/>
<protein>
    <submittedName>
        <fullName evidence="2">Uncharacterized protein</fullName>
    </submittedName>
</protein>
<name>A0A6J4VH18_9BACT</name>